<dbReference type="GO" id="GO:0003697">
    <property type="term" value="F:single-stranded DNA binding"/>
    <property type="evidence" value="ECO:0007669"/>
    <property type="project" value="TreeGrafter"/>
</dbReference>
<evidence type="ECO:0000313" key="7">
    <source>
        <dbReference type="EMBL" id="KFD55526.1"/>
    </source>
</evidence>
<protein>
    <recommendedName>
        <fullName evidence="10">CDC45-like protein</fullName>
    </recommendedName>
</protein>
<comment type="subcellular location">
    <subcellularLocation>
        <location evidence="1">Nucleus</location>
    </subcellularLocation>
</comment>
<dbReference type="PANTHER" id="PTHR10507:SF0">
    <property type="entry name" value="CELL DIVISION CONTROL PROTEIN 45 HOMOLOG"/>
    <property type="match status" value="1"/>
</dbReference>
<evidence type="ECO:0008006" key="10">
    <source>
        <dbReference type="Google" id="ProtNLM"/>
    </source>
</evidence>
<feature type="region of interest" description="Disordered" evidence="6">
    <location>
        <begin position="138"/>
        <end position="159"/>
    </location>
</feature>
<dbReference type="GO" id="GO:0031261">
    <property type="term" value="C:DNA replication preinitiation complex"/>
    <property type="evidence" value="ECO:0007669"/>
    <property type="project" value="TreeGrafter"/>
</dbReference>
<dbReference type="PANTHER" id="PTHR10507">
    <property type="entry name" value="CDC45-RELATED PROTEIN"/>
    <property type="match status" value="1"/>
</dbReference>
<dbReference type="InterPro" id="IPR003874">
    <property type="entry name" value="CDC45"/>
</dbReference>
<dbReference type="GO" id="GO:0006270">
    <property type="term" value="P:DNA replication initiation"/>
    <property type="evidence" value="ECO:0007669"/>
    <property type="project" value="InterPro"/>
</dbReference>
<dbReference type="GO" id="GO:0003688">
    <property type="term" value="F:DNA replication origin binding"/>
    <property type="evidence" value="ECO:0007669"/>
    <property type="project" value="TreeGrafter"/>
</dbReference>
<dbReference type="GO" id="GO:0000727">
    <property type="term" value="P:double-strand break repair via break-induced replication"/>
    <property type="evidence" value="ECO:0007669"/>
    <property type="project" value="TreeGrafter"/>
</dbReference>
<evidence type="ECO:0000256" key="6">
    <source>
        <dbReference type="SAM" id="MobiDB-lite"/>
    </source>
</evidence>
<accession>A0A085NPD2</accession>
<keyword evidence="4" id="KW-0539">Nucleus</keyword>
<evidence type="ECO:0000256" key="4">
    <source>
        <dbReference type="ARBA" id="ARBA00023242"/>
    </source>
</evidence>
<keyword evidence="9" id="KW-1185">Reference proteome</keyword>
<dbReference type="Proteomes" id="UP000030758">
    <property type="component" value="Unassembled WGS sequence"/>
</dbReference>
<organism evidence="8">
    <name type="scientific">Trichuris suis</name>
    <name type="common">pig whipworm</name>
    <dbReference type="NCBI Taxonomy" id="68888"/>
    <lineage>
        <taxon>Eukaryota</taxon>
        <taxon>Metazoa</taxon>
        <taxon>Ecdysozoa</taxon>
        <taxon>Nematoda</taxon>
        <taxon>Enoplea</taxon>
        <taxon>Dorylaimia</taxon>
        <taxon>Trichinellida</taxon>
        <taxon>Trichuridae</taxon>
        <taxon>Trichuris</taxon>
    </lineage>
</organism>
<feature type="compositionally biased region" description="Acidic residues" evidence="6">
    <location>
        <begin position="138"/>
        <end position="151"/>
    </location>
</feature>
<evidence type="ECO:0000313" key="8">
    <source>
        <dbReference type="EMBL" id="KFD71328.1"/>
    </source>
</evidence>
<comment type="similarity">
    <text evidence="2">Belongs to the CDC45 family.</text>
</comment>
<keyword evidence="3" id="KW-0235">DNA replication</keyword>
<sequence length="563" mass="64695">MLVTDFKRDFYSVVKRKHVLILSSYEVDSLCCCKILQFVFEEDDTTYSLVPVVDSEALLKAYMEYNNKVCYVILVNCGAAIDLIDLLQPSPETIFFVIDNKRPLNLNNVYESKQIRVLVDIAEVDDLNIPPYESVCVDSDDEEDAGSDDDILASPAQKRSAKHSTADKIAWENRRNELLISYYEFSYYSMASSMLIYGLVRILSCDVPDPLWWALIGWTSQLVEGQVSLPQYTTKSVDINQRDYLNFGRQVGNRNKLSKDCLTIHFETELLISLYRHWTLYDSIRFSRTTASFFRSWTLKGSTKLNEFFVHAGLPLTECRQEYNMMEVDLRNESKESLENTFERYEIEDVIYGSFYAKYAYSHKLSACDMAEALAAILFFDKDPCSADSFFSAMSSLSKCQVDKVYVGIRSFQVFLETAFNETRRVLNDGSVQDYHSFLVCHIGLDSTGWKCFSSTYGIYAFGRYVQSAYVSSSRSRRHKNKPFVVIVSLQNRESTSLIAGIPPLYIQTSQDKPKNLFGQAFLRIAEKTTCRIRQKFFESHVVELYAEDTDRFLTGLVGLLQD</sequence>
<dbReference type="Pfam" id="PF02724">
    <property type="entry name" value="CDC45"/>
    <property type="match status" value="2"/>
</dbReference>
<reference evidence="8 9" key="1">
    <citation type="journal article" date="2014" name="Nat. Genet.">
        <title>Genome and transcriptome of the porcine whipworm Trichuris suis.</title>
        <authorList>
            <person name="Jex A.R."/>
            <person name="Nejsum P."/>
            <person name="Schwarz E.M."/>
            <person name="Hu L."/>
            <person name="Young N.D."/>
            <person name="Hall R.S."/>
            <person name="Korhonen P.K."/>
            <person name="Liao S."/>
            <person name="Thamsborg S."/>
            <person name="Xia J."/>
            <person name="Xu P."/>
            <person name="Wang S."/>
            <person name="Scheerlinck J.P."/>
            <person name="Hofmann A."/>
            <person name="Sternberg P.W."/>
            <person name="Wang J."/>
            <person name="Gasser R.B."/>
        </authorList>
    </citation>
    <scope>NUCLEOTIDE SEQUENCE [LARGE SCALE GENOMIC DNA]</scope>
    <source>
        <strain evidence="8">DCEP-RM93F</strain>
        <strain evidence="7">DCEP-RM93M</strain>
    </source>
</reference>
<gene>
    <name evidence="7" type="ORF">M513_03578</name>
    <name evidence="8" type="ORF">M514_03578</name>
</gene>
<dbReference type="AlphaFoldDB" id="A0A085NPD2"/>
<proteinExistence type="inferred from homology"/>
<keyword evidence="5" id="KW-0131">Cell cycle</keyword>
<dbReference type="Proteomes" id="UP000030764">
    <property type="component" value="Unassembled WGS sequence"/>
</dbReference>
<evidence type="ECO:0000256" key="3">
    <source>
        <dbReference type="ARBA" id="ARBA00022705"/>
    </source>
</evidence>
<evidence type="ECO:0000256" key="1">
    <source>
        <dbReference type="ARBA" id="ARBA00004123"/>
    </source>
</evidence>
<evidence type="ECO:0000313" key="9">
    <source>
        <dbReference type="Proteomes" id="UP000030764"/>
    </source>
</evidence>
<dbReference type="GO" id="GO:0003682">
    <property type="term" value="F:chromatin binding"/>
    <property type="evidence" value="ECO:0007669"/>
    <property type="project" value="TreeGrafter"/>
</dbReference>
<name>A0A085NPD2_9BILA</name>
<dbReference type="EMBL" id="KL363199">
    <property type="protein sequence ID" value="KFD55526.1"/>
    <property type="molecule type" value="Genomic_DNA"/>
</dbReference>
<dbReference type="GO" id="GO:1902977">
    <property type="term" value="P:mitotic DNA replication preinitiation complex assembly"/>
    <property type="evidence" value="ECO:0007669"/>
    <property type="project" value="TreeGrafter"/>
</dbReference>
<evidence type="ECO:0000256" key="2">
    <source>
        <dbReference type="ARBA" id="ARBA00010727"/>
    </source>
</evidence>
<evidence type="ECO:0000256" key="5">
    <source>
        <dbReference type="ARBA" id="ARBA00023306"/>
    </source>
</evidence>
<dbReference type="EMBL" id="KL367483">
    <property type="protein sequence ID" value="KFD71328.1"/>
    <property type="molecule type" value="Genomic_DNA"/>
</dbReference>